<dbReference type="Pfam" id="PF01728">
    <property type="entry name" value="FtsJ"/>
    <property type="match status" value="1"/>
</dbReference>
<proteinExistence type="inferred from homology"/>
<evidence type="ECO:0000313" key="13">
    <source>
        <dbReference type="EMBL" id="KAF5375114.1"/>
    </source>
</evidence>
<feature type="region of interest" description="Disordered" evidence="9">
    <location>
        <begin position="431"/>
        <end position="659"/>
    </location>
</feature>
<dbReference type="GO" id="GO:0000466">
    <property type="term" value="P:maturation of 5.8S rRNA from tricistronic rRNA transcript (SSU-rRNA, 5.8S rRNA, LSU-rRNA)"/>
    <property type="evidence" value="ECO:0007669"/>
    <property type="project" value="TreeGrafter"/>
</dbReference>
<dbReference type="GO" id="GO:0008650">
    <property type="term" value="F:rRNA (uridine-2'-O-)-methyltransferase activity"/>
    <property type="evidence" value="ECO:0007669"/>
    <property type="project" value="TreeGrafter"/>
</dbReference>
<dbReference type="InterPro" id="IPR050082">
    <property type="entry name" value="RNA_methyltr_RlmE"/>
</dbReference>
<keyword evidence="14" id="KW-1185">Reference proteome</keyword>
<feature type="domain" description="Ribosomal RNA methyltransferase SPB1-like C-terminal" evidence="11">
    <location>
        <begin position="633"/>
        <end position="850"/>
    </location>
</feature>
<dbReference type="InterPro" id="IPR024576">
    <property type="entry name" value="rRNA_MeTfrase_Spb1_DUF3381"/>
</dbReference>
<feature type="active site" description="Proton acceptor" evidence="8">
    <location>
        <position position="154"/>
    </location>
</feature>
<feature type="binding site" evidence="8">
    <location>
        <position position="89"/>
    </location>
    <ligand>
        <name>S-adenosyl-L-methionine</name>
        <dbReference type="ChEBI" id="CHEBI:59789"/>
    </ligand>
</feature>
<dbReference type="OrthoDB" id="1287559at2759"/>
<dbReference type="InterPro" id="IPR012920">
    <property type="entry name" value="rRNA_MeTfrase_SPB1-like_C"/>
</dbReference>
<feature type="region of interest" description="Disordered" evidence="9">
    <location>
        <begin position="837"/>
        <end position="858"/>
    </location>
</feature>
<evidence type="ECO:0000256" key="4">
    <source>
        <dbReference type="ARBA" id="ARBA00022603"/>
    </source>
</evidence>
<dbReference type="EMBL" id="JAACJM010000001">
    <property type="protein sequence ID" value="KAF5375114.1"/>
    <property type="molecule type" value="Genomic_DNA"/>
</dbReference>
<feature type="binding site" evidence="8">
    <location>
        <position position="59"/>
    </location>
    <ligand>
        <name>S-adenosyl-L-methionine</name>
        <dbReference type="ChEBI" id="CHEBI:59789"/>
    </ligand>
</feature>
<keyword evidence="2 8" id="KW-0690">Ribosome biogenesis</keyword>
<dbReference type="Gene3D" id="3.40.50.150">
    <property type="entry name" value="Vaccinia Virus protein VP39"/>
    <property type="match status" value="1"/>
</dbReference>
<dbReference type="SUPFAM" id="SSF53335">
    <property type="entry name" value="S-adenosyl-L-methionine-dependent methyltransferases"/>
    <property type="match status" value="1"/>
</dbReference>
<evidence type="ECO:0000313" key="14">
    <source>
        <dbReference type="Proteomes" id="UP000559256"/>
    </source>
</evidence>
<feature type="domain" description="DUF3381" evidence="12">
    <location>
        <begin position="241"/>
        <end position="392"/>
    </location>
</feature>
<evidence type="ECO:0000256" key="3">
    <source>
        <dbReference type="ARBA" id="ARBA00022552"/>
    </source>
</evidence>
<dbReference type="GO" id="GO:0016435">
    <property type="term" value="F:rRNA (guanine) methyltransferase activity"/>
    <property type="evidence" value="ECO:0007669"/>
    <property type="project" value="TreeGrafter"/>
</dbReference>
<dbReference type="Pfam" id="PF11861">
    <property type="entry name" value="DUF3381"/>
    <property type="match status" value="1"/>
</dbReference>
<feature type="binding site" evidence="8">
    <location>
        <position position="114"/>
    </location>
    <ligand>
        <name>S-adenosyl-L-methionine</name>
        <dbReference type="ChEBI" id="CHEBI:59789"/>
    </ligand>
</feature>
<sequence length="858" mass="97211">MGKSQKKTGKGRLDKYYKLAKEQGYRARSAFKLIQLNKKYSFLESARCCIDLCAAPGGWLQVANKYMPVNSVDLVPIKPIPRVVTFASDITTPQCRNLIRGELKDWKADVVLHDGAPNVGTAWIQDAYGQSELVLMSLKLAVEFLIKGGTFVTKVFRSADYNNLIWVFNQLFGKVEATKPPSSRNVSAEIFVVCREFLAPKYIDPKFLDPKHVFKDLSASIPDGGETSGPAINVQANVFHPEKNRRKRDGYADGDYTLYKTVSASDFIKGSDPIAVLGSYNRIIFSTEEEKEWLSLDITTEDVKANCEDLKVLGKGDFKTLIKWRLALREELGIDVKTKDTEEVTETVEVTEEQDEEEQIQEELERLNAESAARSKRERRRANEKRTRTIQRMQLQMTVPLDIGLEQQDASLGYGQDDVFDLEGAEGLRKKGRLANLDDEDANEESDDEAGHVEQDEEVLDSDEERERRAQELEADMDGLYDAYQQRLREKDAKFKVKEARKNNSEREEWTGIKDDDEDSEEDSEAEGGYDKMKIDDGDSSSSDGSDDDDDDDLINKRKRPSMGDGSTRGSKRARLLTKLDEPKPSGSQAAKVWFSQDVFAGMDDLENIENDEEDEEDGAAESDVDDVEMEEEEDDDDFEVVPLEEDDGQLWDVADENQDEVKQEKIRRLGLVTPEAVTLAQQLVNREKTKTQLINDGFNRYSLNSKDDLPSWFLDDESEHYKPNIPITKEAVAALRARQKALDARPIKKIAEAKARKKFKAAQKLEKAMKKAEGVNETSDMSEREKAQQIEKLMNKGRAGGKKKQEIKLVVAKGAHKGIKGRPKGVKGRYTMVDARMKKEMRAKRRVEKANKKRKRA</sequence>
<evidence type="ECO:0000256" key="8">
    <source>
        <dbReference type="HAMAP-Rule" id="MF_03163"/>
    </source>
</evidence>
<gene>
    <name evidence="13" type="ORF">D9758_000178</name>
</gene>
<feature type="binding site" evidence="8">
    <location>
        <position position="73"/>
    </location>
    <ligand>
        <name>S-adenosyl-L-methionine</name>
        <dbReference type="ChEBI" id="CHEBI:59789"/>
    </ligand>
</feature>
<dbReference type="InterPro" id="IPR029063">
    <property type="entry name" value="SAM-dependent_MTases_sf"/>
</dbReference>
<feature type="compositionally biased region" description="Basic and acidic residues" evidence="9">
    <location>
        <begin position="487"/>
        <end position="514"/>
    </location>
</feature>
<evidence type="ECO:0000259" key="11">
    <source>
        <dbReference type="Pfam" id="PF07780"/>
    </source>
</evidence>
<dbReference type="FunFam" id="3.40.50.150:FF:000004">
    <property type="entry name" value="AdoMet-dependent rRNA methyltransferase SPB1"/>
    <property type="match status" value="1"/>
</dbReference>
<comment type="subcellular location">
    <subcellularLocation>
        <location evidence="1 8">Nucleus</location>
        <location evidence="1 8">Nucleolus</location>
    </subcellularLocation>
</comment>
<name>A0A8H5LZI3_9AGAR</name>
<dbReference type="HAMAP" id="MF_01547">
    <property type="entry name" value="RNA_methyltr_E"/>
    <property type="match status" value="1"/>
</dbReference>
<feature type="compositionally biased region" description="Acidic residues" evidence="9">
    <location>
        <begin position="515"/>
        <end position="528"/>
    </location>
</feature>
<evidence type="ECO:0000256" key="2">
    <source>
        <dbReference type="ARBA" id="ARBA00022517"/>
    </source>
</evidence>
<keyword evidence="3 8" id="KW-0698">rRNA processing</keyword>
<evidence type="ECO:0000259" key="10">
    <source>
        <dbReference type="Pfam" id="PF01728"/>
    </source>
</evidence>
<dbReference type="Pfam" id="PF07780">
    <property type="entry name" value="Spb1_C"/>
    <property type="match status" value="1"/>
</dbReference>
<keyword evidence="7 8" id="KW-0539">Nucleus</keyword>
<feature type="compositionally biased region" description="Acidic residues" evidence="9">
    <location>
        <begin position="350"/>
        <end position="362"/>
    </location>
</feature>
<evidence type="ECO:0000259" key="12">
    <source>
        <dbReference type="Pfam" id="PF11861"/>
    </source>
</evidence>
<keyword evidence="5 8" id="KW-0808">Transferase</keyword>
<evidence type="ECO:0000256" key="7">
    <source>
        <dbReference type="ARBA" id="ARBA00023242"/>
    </source>
</evidence>
<keyword evidence="6 8" id="KW-0949">S-adenosyl-L-methionine</keyword>
<feature type="compositionally biased region" description="Acidic residues" evidence="9">
    <location>
        <begin position="437"/>
        <end position="448"/>
    </location>
</feature>
<organism evidence="13 14">
    <name type="scientific">Tetrapyrgos nigripes</name>
    <dbReference type="NCBI Taxonomy" id="182062"/>
    <lineage>
        <taxon>Eukaryota</taxon>
        <taxon>Fungi</taxon>
        <taxon>Dikarya</taxon>
        <taxon>Basidiomycota</taxon>
        <taxon>Agaricomycotina</taxon>
        <taxon>Agaricomycetes</taxon>
        <taxon>Agaricomycetidae</taxon>
        <taxon>Agaricales</taxon>
        <taxon>Marasmiineae</taxon>
        <taxon>Marasmiaceae</taxon>
        <taxon>Tetrapyrgos</taxon>
    </lineage>
</organism>
<dbReference type="PANTHER" id="PTHR10920:SF13">
    <property type="entry name" value="PRE-RRNA 2'-O-RIBOSE RNA METHYLTRANSFERASE FTSJ3"/>
    <property type="match status" value="1"/>
</dbReference>
<evidence type="ECO:0008006" key="15">
    <source>
        <dbReference type="Google" id="ProtNLM"/>
    </source>
</evidence>
<dbReference type="InterPro" id="IPR002877">
    <property type="entry name" value="RNA_MeTrfase_FtsJ_dom"/>
</dbReference>
<dbReference type="HAMAP" id="MF_03163">
    <property type="entry name" value="RNA_methyltr_E_SPB1"/>
    <property type="match status" value="1"/>
</dbReference>
<feature type="compositionally biased region" description="Basic residues" evidence="9">
    <location>
        <begin position="374"/>
        <end position="383"/>
    </location>
</feature>
<comment type="similarity">
    <text evidence="8">Belongs to the class I-like SAM-binding methyltransferase superfamily. RNA methyltransferase RlmE family. SPB1 subfamily.</text>
</comment>
<feature type="region of interest" description="Disordered" evidence="9">
    <location>
        <begin position="350"/>
        <end position="393"/>
    </location>
</feature>
<dbReference type="GO" id="GO:0000463">
    <property type="term" value="P:maturation of LSU-rRNA from tricistronic rRNA transcript (SSU-rRNA, 5.8S rRNA, LSU-rRNA)"/>
    <property type="evidence" value="ECO:0007669"/>
    <property type="project" value="TreeGrafter"/>
</dbReference>
<evidence type="ECO:0000256" key="1">
    <source>
        <dbReference type="ARBA" id="ARBA00004604"/>
    </source>
</evidence>
<feature type="binding site" evidence="8">
    <location>
        <position position="57"/>
    </location>
    <ligand>
        <name>S-adenosyl-L-methionine</name>
        <dbReference type="ChEBI" id="CHEBI:59789"/>
    </ligand>
</feature>
<dbReference type="InterPro" id="IPR015507">
    <property type="entry name" value="rRNA-MeTfrase_E"/>
</dbReference>
<accession>A0A8H5LZI3</accession>
<keyword evidence="4 8" id="KW-0489">Methyltransferase</keyword>
<protein>
    <recommendedName>
        <fullName evidence="15">2'-O-ribose RNA methyltransferase SPB1 homolog</fullName>
    </recommendedName>
</protein>
<evidence type="ECO:0000256" key="9">
    <source>
        <dbReference type="SAM" id="MobiDB-lite"/>
    </source>
</evidence>
<dbReference type="GO" id="GO:0005730">
    <property type="term" value="C:nucleolus"/>
    <property type="evidence" value="ECO:0007669"/>
    <property type="project" value="UniProtKB-SubCell"/>
</dbReference>
<feature type="compositionally biased region" description="Acidic residues" evidence="9">
    <location>
        <begin position="455"/>
        <end position="464"/>
    </location>
</feature>
<evidence type="ECO:0000256" key="5">
    <source>
        <dbReference type="ARBA" id="ARBA00022679"/>
    </source>
</evidence>
<evidence type="ECO:0000256" key="6">
    <source>
        <dbReference type="ARBA" id="ARBA00022691"/>
    </source>
</evidence>
<dbReference type="Proteomes" id="UP000559256">
    <property type="component" value="Unassembled WGS sequence"/>
</dbReference>
<dbReference type="GO" id="GO:0030687">
    <property type="term" value="C:preribosome, large subunit precursor"/>
    <property type="evidence" value="ECO:0007669"/>
    <property type="project" value="TreeGrafter"/>
</dbReference>
<reference evidence="13 14" key="1">
    <citation type="journal article" date="2020" name="ISME J.">
        <title>Uncovering the hidden diversity of litter-decomposition mechanisms in mushroom-forming fungi.</title>
        <authorList>
            <person name="Floudas D."/>
            <person name="Bentzer J."/>
            <person name="Ahren D."/>
            <person name="Johansson T."/>
            <person name="Persson P."/>
            <person name="Tunlid A."/>
        </authorList>
    </citation>
    <scope>NUCLEOTIDE SEQUENCE [LARGE SCALE GENOMIC DNA]</scope>
    <source>
        <strain evidence="13 14">CBS 291.85</strain>
    </source>
</reference>
<feature type="compositionally biased region" description="Basic residues" evidence="9">
    <location>
        <begin position="842"/>
        <end position="858"/>
    </location>
</feature>
<comment type="caution">
    <text evidence="13">The sequence shown here is derived from an EMBL/GenBank/DDBJ whole genome shotgun (WGS) entry which is preliminary data.</text>
</comment>
<feature type="compositionally biased region" description="Acidic residues" evidence="9">
    <location>
        <begin position="604"/>
        <end position="659"/>
    </location>
</feature>
<dbReference type="AlphaFoldDB" id="A0A8H5LZI3"/>
<dbReference type="PANTHER" id="PTHR10920">
    <property type="entry name" value="RIBOSOMAL RNA METHYLTRANSFERASE"/>
    <property type="match status" value="1"/>
</dbReference>
<feature type="domain" description="Ribosomal RNA methyltransferase FtsJ" evidence="10">
    <location>
        <begin position="25"/>
        <end position="197"/>
    </location>
</feature>
<dbReference type="InterPro" id="IPR028589">
    <property type="entry name" value="SPB1-like"/>
</dbReference>